<dbReference type="InterPro" id="IPR035901">
    <property type="entry name" value="GIY-YIG_endonuc_sf"/>
</dbReference>
<dbReference type="GeneID" id="8249625"/>
<dbReference type="InterPro" id="IPR050190">
    <property type="entry name" value="UPF0213_domain"/>
</dbReference>
<dbReference type="OMA" id="TSHRCAF"/>
<evidence type="ECO:0000313" key="3">
    <source>
        <dbReference type="EMBL" id="ACO68101.1"/>
    </source>
</evidence>
<sequence>MAATAAGRAAVAGASSIVRSAAASSSAASSSSSSKGWLVYMVETRGGKLYTGITVSLSRRMEQHAGLRTGGAKAFRADPPARLRYAETAANRADATRREMALKRLARADKLALIQSAMLHDRDEESGGAWGRPLSPEELAASDPFARDRSSHDKKTAKPDQ</sequence>
<dbReference type="CDD" id="cd10456">
    <property type="entry name" value="GIY-YIG_UPF0213"/>
    <property type="match status" value="1"/>
</dbReference>
<dbReference type="PANTHER" id="PTHR34477">
    <property type="entry name" value="UPF0213 PROTEIN YHBQ"/>
    <property type="match status" value="1"/>
</dbReference>
<evidence type="ECO:0000313" key="4">
    <source>
        <dbReference type="Proteomes" id="UP000002009"/>
    </source>
</evidence>
<dbReference type="AlphaFoldDB" id="C1EJ00"/>
<dbReference type="PANTHER" id="PTHR34477:SF1">
    <property type="entry name" value="UPF0213 PROTEIN YHBQ"/>
    <property type="match status" value="1"/>
</dbReference>
<dbReference type="KEGG" id="mis:MICPUN_109628"/>
<name>C1EJ00_MICCC</name>
<feature type="compositionally biased region" description="Basic and acidic residues" evidence="1">
    <location>
        <begin position="145"/>
        <end position="161"/>
    </location>
</feature>
<dbReference type="SUPFAM" id="SSF82771">
    <property type="entry name" value="GIY-YIG endonuclease"/>
    <property type="match status" value="1"/>
</dbReference>
<dbReference type="Proteomes" id="UP000002009">
    <property type="component" value="Chromosome 16"/>
</dbReference>
<proteinExistence type="predicted"/>
<evidence type="ECO:0000256" key="1">
    <source>
        <dbReference type="SAM" id="MobiDB-lite"/>
    </source>
</evidence>
<dbReference type="InParanoid" id="C1EJ00"/>
<gene>
    <name evidence="3" type="ORF">MICPUN_109628</name>
</gene>
<dbReference type="Gene3D" id="3.40.1440.10">
    <property type="entry name" value="GIY-YIG endonuclease"/>
    <property type="match status" value="1"/>
</dbReference>
<dbReference type="InterPro" id="IPR000305">
    <property type="entry name" value="GIY-YIG_endonuc"/>
</dbReference>
<accession>C1EJ00</accession>
<dbReference type="Pfam" id="PF01541">
    <property type="entry name" value="GIY-YIG"/>
    <property type="match status" value="1"/>
</dbReference>
<evidence type="ECO:0000259" key="2">
    <source>
        <dbReference type="PROSITE" id="PS50164"/>
    </source>
</evidence>
<keyword evidence="4" id="KW-1185">Reference proteome</keyword>
<dbReference type="RefSeq" id="XP_002506843.1">
    <property type="nucleotide sequence ID" value="XM_002506797.1"/>
</dbReference>
<protein>
    <recommendedName>
        <fullName evidence="2">GIY-YIG domain-containing protein</fullName>
    </recommendedName>
</protein>
<reference evidence="3 4" key="1">
    <citation type="journal article" date="2009" name="Science">
        <title>Green evolution and dynamic adaptations revealed by genomes of the marine picoeukaryotes Micromonas.</title>
        <authorList>
            <person name="Worden A.Z."/>
            <person name="Lee J.H."/>
            <person name="Mock T."/>
            <person name="Rouze P."/>
            <person name="Simmons M.P."/>
            <person name="Aerts A.L."/>
            <person name="Allen A.E."/>
            <person name="Cuvelier M.L."/>
            <person name="Derelle E."/>
            <person name="Everett M.V."/>
            <person name="Foulon E."/>
            <person name="Grimwood J."/>
            <person name="Gundlach H."/>
            <person name="Henrissat B."/>
            <person name="Napoli C."/>
            <person name="McDonald S.M."/>
            <person name="Parker M.S."/>
            <person name="Rombauts S."/>
            <person name="Salamov A."/>
            <person name="Von Dassow P."/>
            <person name="Badger J.H."/>
            <person name="Coutinho P.M."/>
            <person name="Demir E."/>
            <person name="Dubchak I."/>
            <person name="Gentemann C."/>
            <person name="Eikrem W."/>
            <person name="Gready J.E."/>
            <person name="John U."/>
            <person name="Lanier W."/>
            <person name="Lindquist E.A."/>
            <person name="Lucas S."/>
            <person name="Mayer K.F."/>
            <person name="Moreau H."/>
            <person name="Not F."/>
            <person name="Otillar R."/>
            <person name="Panaud O."/>
            <person name="Pangilinan J."/>
            <person name="Paulsen I."/>
            <person name="Piegu B."/>
            <person name="Poliakov A."/>
            <person name="Robbens S."/>
            <person name="Schmutz J."/>
            <person name="Toulza E."/>
            <person name="Wyss T."/>
            <person name="Zelensky A."/>
            <person name="Zhou K."/>
            <person name="Armbrust E.V."/>
            <person name="Bhattacharya D."/>
            <person name="Goodenough U.W."/>
            <person name="Van de Peer Y."/>
            <person name="Grigoriev I.V."/>
        </authorList>
    </citation>
    <scope>NUCLEOTIDE SEQUENCE [LARGE SCALE GENOMIC DNA]</scope>
    <source>
        <strain evidence="4">RCC299 / NOUM17</strain>
    </source>
</reference>
<dbReference type="OrthoDB" id="24645at2759"/>
<dbReference type="EMBL" id="CP001334">
    <property type="protein sequence ID" value="ACO68101.1"/>
    <property type="molecule type" value="Genomic_DNA"/>
</dbReference>
<organism evidence="3 4">
    <name type="scientific">Micromonas commoda (strain RCC299 / NOUM17 / CCMP2709)</name>
    <name type="common">Picoplanktonic green alga</name>
    <dbReference type="NCBI Taxonomy" id="296587"/>
    <lineage>
        <taxon>Eukaryota</taxon>
        <taxon>Viridiplantae</taxon>
        <taxon>Chlorophyta</taxon>
        <taxon>Mamiellophyceae</taxon>
        <taxon>Mamiellales</taxon>
        <taxon>Mamiellaceae</taxon>
        <taxon>Micromonas</taxon>
    </lineage>
</organism>
<dbReference type="PROSITE" id="PS50164">
    <property type="entry name" value="GIY_YIG"/>
    <property type="match status" value="1"/>
</dbReference>
<feature type="region of interest" description="Disordered" evidence="1">
    <location>
        <begin position="121"/>
        <end position="161"/>
    </location>
</feature>
<feature type="domain" description="GIY-YIG" evidence="2">
    <location>
        <begin position="35"/>
        <end position="112"/>
    </location>
</feature>